<dbReference type="InterPro" id="IPR039422">
    <property type="entry name" value="MarR/SlyA-like"/>
</dbReference>
<accession>A0AB39TNW4</accession>
<feature type="domain" description="HTH marR-type" evidence="2">
    <location>
        <begin position="60"/>
        <end position="199"/>
    </location>
</feature>
<reference evidence="3" key="1">
    <citation type="submission" date="2024-07" db="EMBL/GenBank/DDBJ databases">
        <authorList>
            <person name="Yu S.T."/>
        </authorList>
    </citation>
    <scope>NUCLEOTIDE SEQUENCE</scope>
    <source>
        <strain evidence="3">Y1</strain>
    </source>
</reference>
<dbReference type="Pfam" id="PF01047">
    <property type="entry name" value="MarR"/>
    <property type="match status" value="1"/>
</dbReference>
<feature type="compositionally biased region" description="Basic and acidic residues" evidence="1">
    <location>
        <begin position="25"/>
        <end position="35"/>
    </location>
</feature>
<dbReference type="AlphaFoldDB" id="A0AB39TNW4"/>
<dbReference type="InterPro" id="IPR036390">
    <property type="entry name" value="WH_DNA-bd_sf"/>
</dbReference>
<dbReference type="SMART" id="SM00347">
    <property type="entry name" value="HTH_MARR"/>
    <property type="match status" value="1"/>
</dbReference>
<feature type="compositionally biased region" description="Low complexity" evidence="1">
    <location>
        <begin position="1"/>
        <end position="16"/>
    </location>
</feature>
<dbReference type="SUPFAM" id="SSF46785">
    <property type="entry name" value="Winged helix' DNA-binding domain"/>
    <property type="match status" value="1"/>
</dbReference>
<dbReference type="Gene3D" id="1.10.10.10">
    <property type="entry name" value="Winged helix-like DNA-binding domain superfamily/Winged helix DNA-binding domain"/>
    <property type="match status" value="1"/>
</dbReference>
<dbReference type="GO" id="GO:0003700">
    <property type="term" value="F:DNA-binding transcription factor activity"/>
    <property type="evidence" value="ECO:0007669"/>
    <property type="project" value="InterPro"/>
</dbReference>
<evidence type="ECO:0000313" key="3">
    <source>
        <dbReference type="EMBL" id="XDQ80893.1"/>
    </source>
</evidence>
<protein>
    <submittedName>
        <fullName evidence="3">MarR family winged helix-turn-helix transcriptional regulator</fullName>
    </submittedName>
</protein>
<gene>
    <name evidence="3" type="ORF">AB2U05_21735</name>
</gene>
<organism evidence="3">
    <name type="scientific">Streptomyces sp. Y1</name>
    <dbReference type="NCBI Taxonomy" id="3238634"/>
    <lineage>
        <taxon>Bacteria</taxon>
        <taxon>Bacillati</taxon>
        <taxon>Actinomycetota</taxon>
        <taxon>Actinomycetes</taxon>
        <taxon>Kitasatosporales</taxon>
        <taxon>Streptomycetaceae</taxon>
        <taxon>Streptomyces</taxon>
    </lineage>
</organism>
<dbReference type="InterPro" id="IPR000835">
    <property type="entry name" value="HTH_MarR-typ"/>
</dbReference>
<dbReference type="PANTHER" id="PTHR33164">
    <property type="entry name" value="TRANSCRIPTIONAL REGULATOR, MARR FAMILY"/>
    <property type="match status" value="1"/>
</dbReference>
<feature type="region of interest" description="Disordered" evidence="1">
    <location>
        <begin position="1"/>
        <end position="54"/>
    </location>
</feature>
<dbReference type="InterPro" id="IPR036388">
    <property type="entry name" value="WH-like_DNA-bd_sf"/>
</dbReference>
<dbReference type="RefSeq" id="WP_369184005.1">
    <property type="nucleotide sequence ID" value="NZ_CP163445.1"/>
</dbReference>
<dbReference type="PROSITE" id="PS50995">
    <property type="entry name" value="HTH_MARR_2"/>
    <property type="match status" value="1"/>
</dbReference>
<sequence length="218" mass="23256">MTTTPTDDPAGAPTGDQAHAAGRPEAVDRADDRTGEQAGEQAAERAGEQADEQVGEQLDAAELADAMTRAIKRIRRRTGERLDPYGITPGQARALRTLAHAPGCELPDRAMRLSDLADKLHIAPRSATTVVDALEEAGLVERSPDPADRRAVRILLTEAGRAAVERIGRVRDEVAQEYFGEVSPADQAVLLRVLRSAEARFLAAGPPRRPAHPGGAAR</sequence>
<name>A0AB39TNW4_9ACTN</name>
<evidence type="ECO:0000256" key="1">
    <source>
        <dbReference type="SAM" id="MobiDB-lite"/>
    </source>
</evidence>
<dbReference type="PANTHER" id="PTHR33164:SF103">
    <property type="entry name" value="REGULATORY PROTEIN MARR"/>
    <property type="match status" value="1"/>
</dbReference>
<dbReference type="GO" id="GO:0006950">
    <property type="term" value="P:response to stress"/>
    <property type="evidence" value="ECO:0007669"/>
    <property type="project" value="TreeGrafter"/>
</dbReference>
<dbReference type="PRINTS" id="PR00598">
    <property type="entry name" value="HTHMARR"/>
</dbReference>
<evidence type="ECO:0000259" key="2">
    <source>
        <dbReference type="PROSITE" id="PS50995"/>
    </source>
</evidence>
<dbReference type="EMBL" id="CP163445">
    <property type="protein sequence ID" value="XDQ80893.1"/>
    <property type="molecule type" value="Genomic_DNA"/>
</dbReference>
<proteinExistence type="predicted"/>